<name>A0A0E9TMH6_ANGAN</name>
<dbReference type="EMBL" id="GBXM01054502">
    <property type="protein sequence ID" value="JAH54075.1"/>
    <property type="molecule type" value="Transcribed_RNA"/>
</dbReference>
<sequence length="45" mass="5289">MSPQVQRMGFRRNVNQCSAADKKSNLECVDMHSREEKKGNRQKCY</sequence>
<dbReference type="AlphaFoldDB" id="A0A0E9TMH6"/>
<protein>
    <submittedName>
        <fullName evidence="1">Uncharacterized protein</fullName>
    </submittedName>
</protein>
<accession>A0A0E9TMH6</accession>
<proteinExistence type="predicted"/>
<reference evidence="1" key="2">
    <citation type="journal article" date="2015" name="Fish Shellfish Immunol.">
        <title>Early steps in the European eel (Anguilla anguilla)-Vibrio vulnificus interaction in the gills: Role of the RtxA13 toxin.</title>
        <authorList>
            <person name="Callol A."/>
            <person name="Pajuelo D."/>
            <person name="Ebbesson L."/>
            <person name="Teles M."/>
            <person name="MacKenzie S."/>
            <person name="Amaro C."/>
        </authorList>
    </citation>
    <scope>NUCLEOTIDE SEQUENCE</scope>
</reference>
<evidence type="ECO:0000313" key="1">
    <source>
        <dbReference type="EMBL" id="JAH54075.1"/>
    </source>
</evidence>
<reference evidence="1" key="1">
    <citation type="submission" date="2014-11" db="EMBL/GenBank/DDBJ databases">
        <authorList>
            <person name="Amaro Gonzalez C."/>
        </authorList>
    </citation>
    <scope>NUCLEOTIDE SEQUENCE</scope>
</reference>
<organism evidence="1">
    <name type="scientific">Anguilla anguilla</name>
    <name type="common">European freshwater eel</name>
    <name type="synonym">Muraena anguilla</name>
    <dbReference type="NCBI Taxonomy" id="7936"/>
    <lineage>
        <taxon>Eukaryota</taxon>
        <taxon>Metazoa</taxon>
        <taxon>Chordata</taxon>
        <taxon>Craniata</taxon>
        <taxon>Vertebrata</taxon>
        <taxon>Euteleostomi</taxon>
        <taxon>Actinopterygii</taxon>
        <taxon>Neopterygii</taxon>
        <taxon>Teleostei</taxon>
        <taxon>Anguilliformes</taxon>
        <taxon>Anguillidae</taxon>
        <taxon>Anguilla</taxon>
    </lineage>
</organism>